<accession>A0A9P1R0R8</accession>
<dbReference type="AlphaFoldDB" id="A0A9P1R0R8"/>
<proteinExistence type="predicted"/>
<evidence type="ECO:0000313" key="2">
    <source>
        <dbReference type="Proteomes" id="UP000045039"/>
    </source>
</evidence>
<name>A0A9P1R0R8_PSEAI</name>
<sequence length="379" mass="38981">MSLTAEQSGIAIEQFGTTQAQPIAAGDYSLVLVEHAWRGDAQTTVSNDFAATVVQLLSEIQRRHALAGNLAGTVVHLPGIDDHTSVAGDATSAVVDFVGVEGQRALSRQLSPVLHQRTEFGTQFILGDDTPLGIVRLIGRQLQAAFGDQRASVVFQAGHTDIDGALAADGATTVVQDECLDIQTSGTGDNPLEAVVQGLRDTQGQGSTAEQASPLVVQRGGGKSERAVAGDFPTAVVHHAELAQEQGARRGDQALSAIDQASLVQIERDAGIADQVAPVMLVQPLEIRIDRTLGSDPARLAVVYPSGDQGESRIAADTGFPAVVQVAGTNLHGPLATDRTGLAVVEAGAAQAKSGVARQSAALIVQGALAGHGQCPCAG</sequence>
<gene>
    <name evidence="1" type="ORF">PAERUG_P19_London_7_VIM_2_05_10_01302</name>
</gene>
<protein>
    <submittedName>
        <fullName evidence="1">Uncharacterized protein</fullName>
    </submittedName>
</protein>
<evidence type="ECO:0000313" key="1">
    <source>
        <dbReference type="EMBL" id="CRO30398.1"/>
    </source>
</evidence>
<comment type="caution">
    <text evidence="1">The sequence shown here is derived from an EMBL/GenBank/DDBJ whole genome shotgun (WGS) entry which is preliminary data.</text>
</comment>
<dbReference type="EMBL" id="CVVU01000060">
    <property type="protein sequence ID" value="CRO30398.1"/>
    <property type="molecule type" value="Genomic_DNA"/>
</dbReference>
<reference evidence="2" key="1">
    <citation type="submission" date="2015-06" db="EMBL/GenBank/DDBJ databases">
        <authorList>
            <person name="Radhakrishnan Rajesh"/>
            <person name="Underwood Anthony"/>
            <person name="Al-Shahib Ali"/>
        </authorList>
    </citation>
    <scope>NUCLEOTIDE SEQUENCE [LARGE SCALE GENOMIC DNA]</scope>
    <source>
        <strain evidence="2">P19_London_7_VIM_2_05_10</strain>
    </source>
</reference>
<organism evidence="1 2">
    <name type="scientific">Pseudomonas aeruginosa</name>
    <dbReference type="NCBI Taxonomy" id="287"/>
    <lineage>
        <taxon>Bacteria</taxon>
        <taxon>Pseudomonadati</taxon>
        <taxon>Pseudomonadota</taxon>
        <taxon>Gammaproteobacteria</taxon>
        <taxon>Pseudomonadales</taxon>
        <taxon>Pseudomonadaceae</taxon>
        <taxon>Pseudomonas</taxon>
    </lineage>
</organism>
<dbReference type="Proteomes" id="UP000045039">
    <property type="component" value="Unassembled WGS sequence"/>
</dbReference>